<dbReference type="EMBL" id="UOFH01000175">
    <property type="protein sequence ID" value="VAW61165.1"/>
    <property type="molecule type" value="Genomic_DNA"/>
</dbReference>
<dbReference type="PANTHER" id="PTHR37691">
    <property type="entry name" value="BLR3518 PROTEIN"/>
    <property type="match status" value="1"/>
</dbReference>
<protein>
    <submittedName>
        <fullName evidence="1">Uncharacterized protein</fullName>
    </submittedName>
</protein>
<evidence type="ECO:0000313" key="1">
    <source>
        <dbReference type="EMBL" id="VAW61165.1"/>
    </source>
</evidence>
<dbReference type="InterPro" id="IPR027396">
    <property type="entry name" value="DsrEFH-like"/>
</dbReference>
<sequence length="171" mass="19684">MYLIKVYFFIFIMFNCNAISIAQNIGDPLNEIKTQQTKWGHATPATTKYKPQKILYDLSSGDENYFDNILDRVSYLFKLYNSDVFESSIVVIVHGDAIPFFAIDKFTQFKQRMIRAQSLTVGSTIEFRMCEAAAKVLNYAPKDIHGFVKMVPMADAEIVRLQNEEGYAYMQ</sequence>
<organism evidence="1">
    <name type="scientific">hydrothermal vent metagenome</name>
    <dbReference type="NCBI Taxonomy" id="652676"/>
    <lineage>
        <taxon>unclassified sequences</taxon>
        <taxon>metagenomes</taxon>
        <taxon>ecological metagenomes</taxon>
    </lineage>
</organism>
<dbReference type="SUPFAM" id="SSF75169">
    <property type="entry name" value="DsrEFH-like"/>
    <property type="match status" value="1"/>
</dbReference>
<reference evidence="1" key="1">
    <citation type="submission" date="2018-06" db="EMBL/GenBank/DDBJ databases">
        <authorList>
            <person name="Zhirakovskaya E."/>
        </authorList>
    </citation>
    <scope>NUCLEOTIDE SEQUENCE</scope>
</reference>
<dbReference type="AlphaFoldDB" id="A0A3B0WYR2"/>
<name>A0A3B0WYR2_9ZZZZ</name>
<gene>
    <name evidence="1" type="ORF">MNBD_GAMMA08-3155</name>
</gene>
<proteinExistence type="predicted"/>
<dbReference type="Gene3D" id="3.40.1260.10">
    <property type="entry name" value="DsrEFH-like"/>
    <property type="match status" value="1"/>
</dbReference>
<accession>A0A3B0WYR2</accession>
<dbReference type="PANTHER" id="PTHR37691:SF1">
    <property type="entry name" value="BLR3518 PROTEIN"/>
    <property type="match status" value="1"/>
</dbReference>